<dbReference type="InterPro" id="IPR011856">
    <property type="entry name" value="tRNA_endonuc-like_dom_sf"/>
</dbReference>
<evidence type="ECO:0000313" key="1">
    <source>
        <dbReference type="EMBL" id="BAK33152.1"/>
    </source>
</evidence>
<dbReference type="GO" id="GO:0004519">
    <property type="term" value="F:endonuclease activity"/>
    <property type="evidence" value="ECO:0007669"/>
    <property type="project" value="InterPro"/>
</dbReference>
<accession>F5XHK7</accession>
<dbReference type="Gene3D" id="3.40.1350.10">
    <property type="match status" value="1"/>
</dbReference>
<reference evidence="1 2" key="1">
    <citation type="submission" date="2011-05" db="EMBL/GenBank/DDBJ databases">
        <title>Whole genome sequence of Microlunatus phosphovorus NM-1.</title>
        <authorList>
            <person name="Hosoyama A."/>
            <person name="Sasaki K."/>
            <person name="Harada T."/>
            <person name="Igarashi R."/>
            <person name="Kawakoshi A."/>
            <person name="Sasagawa M."/>
            <person name="Fukada J."/>
            <person name="Nakamura S."/>
            <person name="Katano Y."/>
            <person name="Hanada S."/>
            <person name="Kamagata Y."/>
            <person name="Nakamura N."/>
            <person name="Yamazaki S."/>
            <person name="Fujita N."/>
        </authorList>
    </citation>
    <scope>NUCLEOTIDE SEQUENCE [LARGE SCALE GENOMIC DNA]</scope>
    <source>
        <strain evidence="2">ATCC 700054 / DSM 10555 / JCM 9379 / NBRC 101784 / NCIMB 13414 / VKM Ac-1990 / NM-1</strain>
    </source>
</reference>
<evidence type="ECO:0000313" key="2">
    <source>
        <dbReference type="Proteomes" id="UP000007947"/>
    </source>
</evidence>
<dbReference type="HOGENOM" id="CLU_2155443_0_0_11"/>
<proteinExistence type="predicted"/>
<dbReference type="Proteomes" id="UP000007947">
    <property type="component" value="Chromosome"/>
</dbReference>
<dbReference type="GO" id="GO:0003677">
    <property type="term" value="F:DNA binding"/>
    <property type="evidence" value="ECO:0007669"/>
    <property type="project" value="InterPro"/>
</dbReference>
<name>F5XHK7_MICPN</name>
<organism evidence="1 2">
    <name type="scientific">Microlunatus phosphovorus (strain ATCC 700054 / DSM 10555 / JCM 9379 / NBRC 101784 / NCIMB 13414 / VKM Ac-1990 / NM-1)</name>
    <dbReference type="NCBI Taxonomy" id="1032480"/>
    <lineage>
        <taxon>Bacteria</taxon>
        <taxon>Bacillati</taxon>
        <taxon>Actinomycetota</taxon>
        <taxon>Actinomycetes</taxon>
        <taxon>Propionibacteriales</taxon>
        <taxon>Propionibacteriaceae</taxon>
        <taxon>Microlunatus</taxon>
    </lineage>
</organism>
<dbReference type="eggNOG" id="ENOG502ZFR1">
    <property type="taxonomic scope" value="Bacteria"/>
</dbReference>
<dbReference type="EMBL" id="AP012204">
    <property type="protein sequence ID" value="BAK33152.1"/>
    <property type="molecule type" value="Genomic_DNA"/>
</dbReference>
<dbReference type="GO" id="GO:0009307">
    <property type="term" value="P:DNA restriction-modification system"/>
    <property type="evidence" value="ECO:0007669"/>
    <property type="project" value="InterPro"/>
</dbReference>
<sequence>MKQVMRLISRIRHRQFGVFVTTAFIHRQAYEEVREDEHPVVFLSGRDIVYLLRRMGLTDSQALASYLTDKYPVSASSPKPSVDVAVPDPSLVIEVLDREGTDAAKSVRLRS</sequence>
<gene>
    <name evidence="1" type="ordered locus">MLP_01380</name>
</gene>
<protein>
    <submittedName>
        <fullName evidence="1">Uncharacterized protein</fullName>
    </submittedName>
</protein>
<dbReference type="AlphaFoldDB" id="F5XHK7"/>
<keyword evidence="2" id="KW-1185">Reference proteome</keyword>
<dbReference type="STRING" id="1032480.MLP_01380"/>
<dbReference type="KEGG" id="mph:MLP_01380"/>